<feature type="transmembrane region" description="Helical" evidence="1">
    <location>
        <begin position="350"/>
        <end position="369"/>
    </location>
</feature>
<dbReference type="KEGG" id="abae:CL176_07720"/>
<feature type="transmembrane region" description="Helical" evidence="1">
    <location>
        <begin position="76"/>
        <end position="95"/>
    </location>
</feature>
<keyword evidence="1" id="KW-0812">Transmembrane</keyword>
<gene>
    <name evidence="2" type="ORF">CL176_07720</name>
</gene>
<feature type="transmembrane region" description="Helical" evidence="1">
    <location>
        <begin position="321"/>
        <end position="338"/>
    </location>
</feature>
<feature type="transmembrane region" description="Helical" evidence="1">
    <location>
        <begin position="849"/>
        <end position="870"/>
    </location>
</feature>
<feature type="transmembrane region" description="Helical" evidence="1">
    <location>
        <begin position="179"/>
        <end position="212"/>
    </location>
</feature>
<name>A0A347WLD7_9LACT</name>
<dbReference type="PANTHER" id="PTHR38454:SF1">
    <property type="entry name" value="INTEGRAL MEMBRANE PROTEIN"/>
    <property type="match status" value="1"/>
</dbReference>
<accession>A0A347WLD7</accession>
<feature type="transmembrane region" description="Helical" evidence="1">
    <location>
        <begin position="101"/>
        <end position="122"/>
    </location>
</feature>
<evidence type="ECO:0000313" key="2">
    <source>
        <dbReference type="EMBL" id="AXY25894.1"/>
    </source>
</evidence>
<keyword evidence="3" id="KW-1185">Reference proteome</keyword>
<dbReference type="PANTHER" id="PTHR38454">
    <property type="entry name" value="INTEGRAL MEMBRANE PROTEIN-RELATED"/>
    <property type="match status" value="1"/>
</dbReference>
<feature type="transmembrane region" description="Helical" evidence="1">
    <location>
        <begin position="296"/>
        <end position="314"/>
    </location>
</feature>
<dbReference type="AlphaFoldDB" id="A0A347WLD7"/>
<evidence type="ECO:0000256" key="1">
    <source>
        <dbReference type="SAM" id="Phobius"/>
    </source>
</evidence>
<feature type="transmembrane region" description="Helical" evidence="1">
    <location>
        <begin position="412"/>
        <end position="431"/>
    </location>
</feature>
<dbReference type="Pfam" id="PF09586">
    <property type="entry name" value="YfhO"/>
    <property type="match status" value="1"/>
</dbReference>
<evidence type="ECO:0008006" key="4">
    <source>
        <dbReference type="Google" id="ProtNLM"/>
    </source>
</evidence>
<dbReference type="EMBL" id="CP023434">
    <property type="protein sequence ID" value="AXY25894.1"/>
    <property type="molecule type" value="Genomic_DNA"/>
</dbReference>
<proteinExistence type="predicted"/>
<protein>
    <recommendedName>
        <fullName evidence="4">Copper ABC transporter permease</fullName>
    </recommendedName>
</protein>
<feature type="transmembrane region" description="Helical" evidence="1">
    <location>
        <begin position="381"/>
        <end position="400"/>
    </location>
</feature>
<feature type="transmembrane region" description="Helical" evidence="1">
    <location>
        <begin position="12"/>
        <end position="29"/>
    </location>
</feature>
<organism evidence="2 3">
    <name type="scientific">Suicoccus acidiformans</name>
    <dbReference type="NCBI Taxonomy" id="2036206"/>
    <lineage>
        <taxon>Bacteria</taxon>
        <taxon>Bacillati</taxon>
        <taxon>Bacillota</taxon>
        <taxon>Bacilli</taxon>
        <taxon>Lactobacillales</taxon>
        <taxon>Aerococcaceae</taxon>
        <taxon>Suicoccus</taxon>
    </lineage>
</organism>
<feature type="transmembrane region" description="Helical" evidence="1">
    <location>
        <begin position="233"/>
        <end position="252"/>
    </location>
</feature>
<keyword evidence="1" id="KW-1133">Transmembrane helix</keyword>
<feature type="transmembrane region" description="Helical" evidence="1">
    <location>
        <begin position="438"/>
        <end position="457"/>
    </location>
</feature>
<dbReference type="OrthoDB" id="9815466at2"/>
<keyword evidence="1" id="KW-0472">Membrane</keyword>
<evidence type="ECO:0000313" key="3">
    <source>
        <dbReference type="Proteomes" id="UP000263232"/>
    </source>
</evidence>
<dbReference type="InterPro" id="IPR018580">
    <property type="entry name" value="Uncharacterised_YfhO"/>
</dbReference>
<dbReference type="RefSeq" id="WP_118990794.1">
    <property type="nucleotide sequence ID" value="NZ_CP023434.1"/>
</dbReference>
<dbReference type="Proteomes" id="UP000263232">
    <property type="component" value="Chromosome"/>
</dbReference>
<feature type="transmembrane region" description="Helical" evidence="1">
    <location>
        <begin position="143"/>
        <end position="167"/>
    </location>
</feature>
<sequence>MWSKFKPYAYNMLLVSVMFLLLAIVYEFVPFGSETMLTVDLGQQYIDFFSLYKETLTHEPGMLLYSFEKALGGEMIGLWAYYLLSPFNIILLFFNEGNFDIAVTLLTYLKLVASSLSFMYFARSKYKLNTPMALTFSISYAMMSYVMVYMLNIMWLDGLVLLPLIALGLERSLTQHKSLLYVLSLALMMVSNYYIGYMICLFLSFYALFVIIEQQRSFNWKETAKQYCWFIKDSIIACLIACISLIPTIMSISKNKGEYFEVNLSAEVAHSLQDMLSKLFIGSFNFDEMSSGSPNLYAGMLVLLLVILFFANRSIKKSEKIMAGLIFGIYFLSFRYELLDRLWHGGQFPIWYHFRFSFTTSFFCIVLAIKAYIHRPAQYSIKLLVPILIGFGLFAFHYFYKPDYEFLNDWKILLSVLFFAMLLVVLQFNLMHENARQWFILAIVAVELSINSIFILGELNYVNQAKFRDYTSVLAAAVEPVRQEDPNDFYRIHKTFMRTKNEAFYEHYDGMDHFGSTIEAHIPELYGYLGLPDGNGFAVYTNGTMFTDDFFNIRYLLDVSPDTEAHTAEDEYLLYQEGTDLDMQAHTLVRQEDRFWMYENPERFGLGMEVSPELASASFHRHQAIQNQETLLRLLDYDGTGEPYFTKVAFDEVEYDKVEVTDKGDGDYYTYQNQATGEDDAWVHFHYTTTDAPYYFTLPSQLNKDKVYLNLDHKRYRFYTPYRRRQITNASYQTPGEHTLSMQVKEDELKANLIYLYRFDEERYQELVAKRANAQFEIEHFQADAIRGRIHTHLPQSYVLFTIPYDKNWQVKVNGQKAESVAALSDTLLAVPVSAGENTIELAYRPKSILIGSGLSVLGVLLLIGQVIYLKRQDAKQDSENLQS</sequence>
<reference evidence="2 3" key="1">
    <citation type="submission" date="2017-09" db="EMBL/GenBank/DDBJ databases">
        <title>Complete genome sequence of Oxytococcus suis strain ZY16052.</title>
        <authorList>
            <person name="Li F."/>
        </authorList>
    </citation>
    <scope>NUCLEOTIDE SEQUENCE [LARGE SCALE GENOMIC DNA]</scope>
    <source>
        <strain evidence="2 3">ZY16052</strain>
    </source>
</reference>